<keyword evidence="7" id="KW-0436">Ligase</keyword>
<feature type="domain" description="O-antigen ligase-related" evidence="6">
    <location>
        <begin position="228"/>
        <end position="380"/>
    </location>
</feature>
<proteinExistence type="predicted"/>
<feature type="transmembrane region" description="Helical" evidence="5">
    <location>
        <begin position="270"/>
        <end position="289"/>
    </location>
</feature>
<evidence type="ECO:0000256" key="3">
    <source>
        <dbReference type="ARBA" id="ARBA00022989"/>
    </source>
</evidence>
<feature type="transmembrane region" description="Helical" evidence="5">
    <location>
        <begin position="223"/>
        <end position="240"/>
    </location>
</feature>
<evidence type="ECO:0000256" key="1">
    <source>
        <dbReference type="ARBA" id="ARBA00004141"/>
    </source>
</evidence>
<evidence type="ECO:0000256" key="2">
    <source>
        <dbReference type="ARBA" id="ARBA00022692"/>
    </source>
</evidence>
<feature type="transmembrane region" description="Helical" evidence="5">
    <location>
        <begin position="73"/>
        <end position="94"/>
    </location>
</feature>
<dbReference type="InterPro" id="IPR007016">
    <property type="entry name" value="O-antigen_ligase-rel_domated"/>
</dbReference>
<dbReference type="PANTHER" id="PTHR37422">
    <property type="entry name" value="TEICHURONIC ACID BIOSYNTHESIS PROTEIN TUAE"/>
    <property type="match status" value="1"/>
</dbReference>
<feature type="transmembrane region" description="Helical" evidence="5">
    <location>
        <begin position="135"/>
        <end position="165"/>
    </location>
</feature>
<feature type="transmembrane region" description="Helical" evidence="5">
    <location>
        <begin position="185"/>
        <end position="203"/>
    </location>
</feature>
<evidence type="ECO:0000256" key="4">
    <source>
        <dbReference type="ARBA" id="ARBA00023136"/>
    </source>
</evidence>
<dbReference type="InterPro" id="IPR051533">
    <property type="entry name" value="WaaL-like"/>
</dbReference>
<feature type="transmembrane region" description="Helical" evidence="5">
    <location>
        <begin position="403"/>
        <end position="425"/>
    </location>
</feature>
<organism evidence="7 8">
    <name type="scientific">Thauera mechernichensis</name>
    <dbReference type="NCBI Taxonomy" id="82788"/>
    <lineage>
        <taxon>Bacteria</taxon>
        <taxon>Pseudomonadati</taxon>
        <taxon>Pseudomonadota</taxon>
        <taxon>Betaproteobacteria</taxon>
        <taxon>Rhodocyclales</taxon>
        <taxon>Zoogloeaceae</taxon>
        <taxon>Thauera</taxon>
    </lineage>
</organism>
<protein>
    <submittedName>
        <fullName evidence="7">O-antigen ligase family protein</fullName>
    </submittedName>
</protein>
<dbReference type="EMBL" id="JBHTMC010000020">
    <property type="protein sequence ID" value="MFD1263998.1"/>
    <property type="molecule type" value="Genomic_DNA"/>
</dbReference>
<feature type="transmembrane region" description="Helical" evidence="5">
    <location>
        <begin position="42"/>
        <end position="61"/>
    </location>
</feature>
<dbReference type="GO" id="GO:0016874">
    <property type="term" value="F:ligase activity"/>
    <property type="evidence" value="ECO:0007669"/>
    <property type="project" value="UniProtKB-KW"/>
</dbReference>
<evidence type="ECO:0000313" key="7">
    <source>
        <dbReference type="EMBL" id="MFD1263998.1"/>
    </source>
</evidence>
<evidence type="ECO:0000259" key="6">
    <source>
        <dbReference type="Pfam" id="PF04932"/>
    </source>
</evidence>
<keyword evidence="3 5" id="KW-1133">Transmembrane helix</keyword>
<comment type="caution">
    <text evidence="7">The sequence shown here is derived from an EMBL/GenBank/DDBJ whole genome shotgun (WGS) entry which is preliminary data.</text>
</comment>
<evidence type="ECO:0000256" key="5">
    <source>
        <dbReference type="SAM" id="Phobius"/>
    </source>
</evidence>
<sequence length="498" mass="53818">MSHQVRIYPMDEHHSRFERLLVGLVLCVLVGLPLPLGSNRDWAIGIFVAVLGAIGLGCAIVRSRQRAPRAGNAAWRPGLPMVVALLATQCWVAIQWLGGLTLDPGATFRSLSLGLAYCLLFVVVIELFHTRSRLTLLLATLVVSGTLQAFYGALMTLSGVEWLLVGPKASYLGDATGTFINRNHLAGYLELTLACGIGLLLALRDGRPINWRSSLELVLGPKARLRMALVIMVIALVMTHSRGGNIGFFVGLVLVAGIFVVRNREHRARNVAILLSIVVIDVLIVSQYFGLERLKNRLVDTRLTDVVVDGAVVATANELRDDVVLQSLPLVRERPLTGHGAGSFEAVFPRFPDHSIPLHFDHAHNDYVQFVVEFGVFGSLPLAAFVALALFHAFKALWRLDSTYGSGVGFGAAMGIVALGVHAATDFNFQIPANAATFVVLCAIAVLAGHHTKRSRSRPSRVEEPPASGNAHRGLQTVWQSEMALAKSAAPRAKALLT</sequence>
<dbReference type="RefSeq" id="WP_277832442.1">
    <property type="nucleotide sequence ID" value="NZ_JARQZE010000005.1"/>
</dbReference>
<dbReference type="Proteomes" id="UP001597158">
    <property type="component" value="Unassembled WGS sequence"/>
</dbReference>
<evidence type="ECO:0000313" key="8">
    <source>
        <dbReference type="Proteomes" id="UP001597158"/>
    </source>
</evidence>
<gene>
    <name evidence="7" type="ORF">ACFQ4M_10415</name>
</gene>
<feature type="transmembrane region" description="Helical" evidence="5">
    <location>
        <begin position="431"/>
        <end position="449"/>
    </location>
</feature>
<keyword evidence="8" id="KW-1185">Reference proteome</keyword>
<feature type="transmembrane region" description="Helical" evidence="5">
    <location>
        <begin position="246"/>
        <end position="263"/>
    </location>
</feature>
<name>A0ABW3WFI0_9RHOO</name>
<accession>A0ABW3WFI0</accession>
<dbReference type="PANTHER" id="PTHR37422:SF13">
    <property type="entry name" value="LIPOPOLYSACCHARIDE BIOSYNTHESIS PROTEIN PA4999-RELATED"/>
    <property type="match status" value="1"/>
</dbReference>
<feature type="transmembrane region" description="Helical" evidence="5">
    <location>
        <begin position="367"/>
        <end position="391"/>
    </location>
</feature>
<feature type="transmembrane region" description="Helical" evidence="5">
    <location>
        <begin position="106"/>
        <end position="128"/>
    </location>
</feature>
<keyword evidence="2 5" id="KW-0812">Transmembrane</keyword>
<reference evidence="8" key="1">
    <citation type="journal article" date="2019" name="Int. J. Syst. Evol. Microbiol.">
        <title>The Global Catalogue of Microorganisms (GCM) 10K type strain sequencing project: providing services to taxonomists for standard genome sequencing and annotation.</title>
        <authorList>
            <consortium name="The Broad Institute Genomics Platform"/>
            <consortium name="The Broad Institute Genome Sequencing Center for Infectious Disease"/>
            <person name="Wu L."/>
            <person name="Ma J."/>
        </authorList>
    </citation>
    <scope>NUCLEOTIDE SEQUENCE [LARGE SCALE GENOMIC DNA]</scope>
    <source>
        <strain evidence="8">CCUG 48884</strain>
    </source>
</reference>
<keyword evidence="4 5" id="KW-0472">Membrane</keyword>
<comment type="subcellular location">
    <subcellularLocation>
        <location evidence="1">Membrane</location>
        <topology evidence="1">Multi-pass membrane protein</topology>
    </subcellularLocation>
</comment>
<feature type="transmembrane region" description="Helical" evidence="5">
    <location>
        <begin position="20"/>
        <end position="36"/>
    </location>
</feature>
<dbReference type="Pfam" id="PF04932">
    <property type="entry name" value="Wzy_C"/>
    <property type="match status" value="1"/>
</dbReference>